<keyword evidence="1" id="KW-0472">Membrane</keyword>
<accession>A0ABR9TBF5</accession>
<evidence type="ECO:0000313" key="2">
    <source>
        <dbReference type="EMBL" id="MBE8722673.1"/>
    </source>
</evidence>
<dbReference type="Proteomes" id="UP000618319">
    <property type="component" value="Unassembled WGS sequence"/>
</dbReference>
<protein>
    <recommendedName>
        <fullName evidence="4">DUF3325 domain-containing protein</fullName>
    </recommendedName>
</protein>
<keyword evidence="1" id="KW-0812">Transmembrane</keyword>
<feature type="transmembrane region" description="Helical" evidence="1">
    <location>
        <begin position="94"/>
        <end position="112"/>
    </location>
</feature>
<feature type="transmembrane region" description="Helical" evidence="1">
    <location>
        <begin position="118"/>
        <end position="137"/>
    </location>
</feature>
<evidence type="ECO:0008006" key="4">
    <source>
        <dbReference type="Google" id="ProtNLM"/>
    </source>
</evidence>
<gene>
    <name evidence="2" type="ORF">C4F40_18275</name>
</gene>
<name>A0ABR9TBF5_9SPHI</name>
<keyword evidence="3" id="KW-1185">Reference proteome</keyword>
<evidence type="ECO:0000256" key="1">
    <source>
        <dbReference type="SAM" id="Phobius"/>
    </source>
</evidence>
<evidence type="ECO:0000313" key="3">
    <source>
        <dbReference type="Proteomes" id="UP000618319"/>
    </source>
</evidence>
<keyword evidence="1" id="KW-1133">Transmembrane helix</keyword>
<feature type="transmembrane region" description="Helical" evidence="1">
    <location>
        <begin position="34"/>
        <end position="51"/>
    </location>
</feature>
<comment type="caution">
    <text evidence="2">The sequence shown here is derived from an EMBL/GenBank/DDBJ whole genome shotgun (WGS) entry which is preliminary data.</text>
</comment>
<feature type="transmembrane region" description="Helical" evidence="1">
    <location>
        <begin position="71"/>
        <end position="87"/>
    </location>
</feature>
<dbReference type="EMBL" id="PSKQ01000024">
    <property type="protein sequence ID" value="MBE8722673.1"/>
    <property type="molecule type" value="Genomic_DNA"/>
</dbReference>
<organism evidence="2 3">
    <name type="scientific">Sphingobacterium pedocola</name>
    <dbReference type="NCBI Taxonomy" id="2082722"/>
    <lineage>
        <taxon>Bacteria</taxon>
        <taxon>Pseudomonadati</taxon>
        <taxon>Bacteroidota</taxon>
        <taxon>Sphingobacteriia</taxon>
        <taxon>Sphingobacteriales</taxon>
        <taxon>Sphingobacteriaceae</taxon>
        <taxon>Sphingobacterium</taxon>
    </lineage>
</organism>
<proteinExistence type="predicted"/>
<sequence length="138" mass="15434">MAYLQQKTSVFIIKISISINVCDLKKIALAKQQTMTILGIYIYFIAILAGYRSSKYWPRELALFGFLKSRWLGISFLIIGSIVFIVNKGWTIGLLTALCIYMATASCLLFILNCNNKIRLAACGIFHLILLVGLISGF</sequence>
<reference evidence="2 3" key="1">
    <citation type="submission" date="2018-02" db="EMBL/GenBank/DDBJ databases">
        <title>Sphingobacterium KA21.</title>
        <authorList>
            <person name="Vasarhelyi B.M."/>
            <person name="Deshmukh S."/>
            <person name="Balint B."/>
            <person name="Kukolya J."/>
        </authorList>
    </citation>
    <scope>NUCLEOTIDE SEQUENCE [LARGE SCALE GENOMIC DNA]</scope>
    <source>
        <strain evidence="2 3">Ka21</strain>
    </source>
</reference>